<feature type="compositionally biased region" description="Acidic residues" evidence="1">
    <location>
        <begin position="436"/>
        <end position="446"/>
    </location>
</feature>
<dbReference type="Pfam" id="PF22766">
    <property type="entry name" value="ZW10_C2"/>
    <property type="match status" value="1"/>
</dbReference>
<dbReference type="Gene3D" id="1.10.357.150">
    <property type="match status" value="1"/>
</dbReference>
<gene>
    <name evidence="3" type="ORF">LY89DRAFT_711925</name>
</gene>
<sequence length="859" mass="95793">MSATKLDNQIGKALVDFSANGAFPEEEAISAAYVTSTLLPTVLGALGEARTELETEIRHISSDSASDVDDWIRNAKAIHDNIEKSRKLASSIVRQAEADEDRLEGLQHQENYVGFLSKEVYYNTQLLSCLKAIQEANDMLSRLEVQASEHNIVDALHTLADTFTSIAKIPLEKSTRAVRLLDNRASGLREHFREQLLNVWHNLVHVEQENGVFSFTVQEKLPNEPTTLSDAVVAFQSFKELDAISKKLWDNLDAVIFRRRTDIGAGSPPKLEIAENTLSLGSGTTDRTIKTLFTDLEAVIKFLNQRLPQEIVDPLSRRMMPILCSRILEDWLDTAVPASLDAMVDYQKALAQVGDFATVLDSMNWPGGDSLHDWVSNAPKIWLNKRRETALDWTRNQLSLGIGEPQFAERKETRMIARDDGHHIATTGNTVHDDWDAAWDGDEPEPEPAQNGHTKNRSSFEEELRMSQVSSPGPADEEDNEDDAADAWGWGDDDATADDTAEQVASAEQNQPQALERRISPETREMTISEKYWTSSLPQPVFNTVVQIYNDGAQLTKPESQHIPVTPSAPGLFALPTLILAMYRAISPYYYTNYPGGNMYLYNDAIWLAEKLKDFITSWNAREDLSPRAYGMVRLDSEFKVLESFGKRAYTNELIAQRTIINDLLNGAQNFFQQPPSTLSSAILPVLSHIRTQAHLFTTILPYSASSSATGSLVNTLASKLITDIFDLSDISVDDAERIATIISSVESLDDLFLPKQSPTSPSPSTSKSPSDPGEQEIPLTPQFAPLWLKLKFLSEVLQSNLKDVRYLWFESDLSLYFTADEVVELIGLSFEMNAQVRGVVREIRERRDPRGVGVSAAG</sequence>
<keyword evidence="4" id="KW-1185">Reference proteome</keyword>
<accession>A0A132B5S0</accession>
<reference evidence="3 4" key="1">
    <citation type="submission" date="2015-10" db="EMBL/GenBank/DDBJ databases">
        <title>Full genome of DAOMC 229536 Phialocephala scopiformis, a fungal endophyte of spruce producing the potent anti-insectan compound rugulosin.</title>
        <authorList>
            <consortium name="DOE Joint Genome Institute"/>
            <person name="Walker A.K."/>
            <person name="Frasz S.L."/>
            <person name="Seifert K.A."/>
            <person name="Miller J.D."/>
            <person name="Mondo S.J."/>
            <person name="Labutti K."/>
            <person name="Lipzen A."/>
            <person name="Dockter R."/>
            <person name="Kennedy M."/>
            <person name="Grigoriev I.V."/>
            <person name="Spatafora J.W."/>
        </authorList>
    </citation>
    <scope>NUCLEOTIDE SEQUENCE [LARGE SCALE GENOMIC DNA]</scope>
    <source>
        <strain evidence="3 4">CBS 120377</strain>
    </source>
</reference>
<dbReference type="AlphaFoldDB" id="A0A132B5S0"/>
<dbReference type="GO" id="GO:0007094">
    <property type="term" value="P:mitotic spindle assembly checkpoint signaling"/>
    <property type="evidence" value="ECO:0007669"/>
    <property type="project" value="TreeGrafter"/>
</dbReference>
<dbReference type="OrthoDB" id="534815at2759"/>
<dbReference type="EMBL" id="KQ947438">
    <property type="protein sequence ID" value="KUJ07758.1"/>
    <property type="molecule type" value="Genomic_DNA"/>
</dbReference>
<feature type="domain" description="ZW10 C-terminal helical" evidence="2">
    <location>
        <begin position="683"/>
        <end position="831"/>
    </location>
</feature>
<evidence type="ECO:0000259" key="2">
    <source>
        <dbReference type="Pfam" id="PF22766"/>
    </source>
</evidence>
<protein>
    <submittedName>
        <fullName evidence="3">Centromere/kinetochore protein-like protein zw10</fullName>
    </submittedName>
</protein>
<dbReference type="KEGG" id="psco:LY89DRAFT_711925"/>
<evidence type="ECO:0000256" key="1">
    <source>
        <dbReference type="SAM" id="MobiDB-lite"/>
    </source>
</evidence>
<dbReference type="InParanoid" id="A0A132B5S0"/>
<feature type="region of interest" description="Disordered" evidence="1">
    <location>
        <begin position="753"/>
        <end position="776"/>
    </location>
</feature>
<dbReference type="STRING" id="149040.A0A132B5S0"/>
<proteinExistence type="predicted"/>
<dbReference type="PANTHER" id="PTHR12205:SF0">
    <property type="entry name" value="CENTROMERE_KINETOCHORE PROTEIN ZW10 HOMOLOG"/>
    <property type="match status" value="1"/>
</dbReference>
<dbReference type="GO" id="GO:0005737">
    <property type="term" value="C:cytoplasm"/>
    <property type="evidence" value="ECO:0007669"/>
    <property type="project" value="GOC"/>
</dbReference>
<dbReference type="Proteomes" id="UP000070700">
    <property type="component" value="Unassembled WGS sequence"/>
</dbReference>
<dbReference type="PANTHER" id="PTHR12205">
    <property type="entry name" value="CENTROMERE/KINETOCHORE PROTEIN ZW10"/>
    <property type="match status" value="1"/>
</dbReference>
<organism evidence="3 4">
    <name type="scientific">Mollisia scopiformis</name>
    <name type="common">Conifer needle endophyte fungus</name>
    <name type="synonym">Phialocephala scopiformis</name>
    <dbReference type="NCBI Taxonomy" id="149040"/>
    <lineage>
        <taxon>Eukaryota</taxon>
        <taxon>Fungi</taxon>
        <taxon>Dikarya</taxon>
        <taxon>Ascomycota</taxon>
        <taxon>Pezizomycotina</taxon>
        <taxon>Leotiomycetes</taxon>
        <taxon>Helotiales</taxon>
        <taxon>Mollisiaceae</taxon>
        <taxon>Mollisia</taxon>
    </lineage>
</organism>
<dbReference type="GO" id="GO:1990423">
    <property type="term" value="C:RZZ complex"/>
    <property type="evidence" value="ECO:0007669"/>
    <property type="project" value="TreeGrafter"/>
</dbReference>
<dbReference type="RefSeq" id="XP_018062113.1">
    <property type="nucleotide sequence ID" value="XM_018217939.1"/>
</dbReference>
<evidence type="ECO:0000313" key="3">
    <source>
        <dbReference type="EMBL" id="KUJ07758.1"/>
    </source>
</evidence>
<dbReference type="InterPro" id="IPR046362">
    <property type="entry name" value="Zw10/DSL1_C_sf"/>
</dbReference>
<dbReference type="InterPro" id="IPR055148">
    <property type="entry name" value="ZW10_C_2"/>
</dbReference>
<feature type="compositionally biased region" description="Acidic residues" evidence="1">
    <location>
        <begin position="475"/>
        <end position="501"/>
    </location>
</feature>
<feature type="compositionally biased region" description="Low complexity" evidence="1">
    <location>
        <begin position="755"/>
        <end position="771"/>
    </location>
</feature>
<evidence type="ECO:0000313" key="4">
    <source>
        <dbReference type="Proteomes" id="UP000070700"/>
    </source>
</evidence>
<dbReference type="GeneID" id="28827665"/>
<feature type="region of interest" description="Disordered" evidence="1">
    <location>
        <begin position="422"/>
        <end position="519"/>
    </location>
</feature>
<name>A0A132B5S0_MOLSC</name>
<dbReference type="GO" id="GO:0006888">
    <property type="term" value="P:endoplasmic reticulum to Golgi vesicle-mediated transport"/>
    <property type="evidence" value="ECO:0007669"/>
    <property type="project" value="TreeGrafter"/>
</dbReference>